<dbReference type="SMART" id="SM01118">
    <property type="entry name" value="CYTH"/>
    <property type="match status" value="1"/>
</dbReference>
<dbReference type="PROSITE" id="PS51707">
    <property type="entry name" value="CYTH"/>
    <property type="match status" value="1"/>
</dbReference>
<dbReference type="InterPro" id="IPR033469">
    <property type="entry name" value="CYTH-like_dom_sf"/>
</dbReference>
<dbReference type="Gene3D" id="2.40.320.10">
    <property type="entry name" value="Hypothetical Protein Pfu-838710-001"/>
    <property type="match status" value="1"/>
</dbReference>
<dbReference type="PATRIC" id="fig|263475.3.peg.4159"/>
<dbReference type="Proteomes" id="UP000036867">
    <property type="component" value="Unassembled WGS sequence"/>
</dbReference>
<evidence type="ECO:0000313" key="3">
    <source>
        <dbReference type="Proteomes" id="UP000036867"/>
    </source>
</evidence>
<dbReference type="AlphaFoldDB" id="A0A0M0LF27"/>
<dbReference type="OrthoDB" id="384378at2"/>
<gene>
    <name evidence="2" type="ORF">AMD00_14465</name>
</gene>
<dbReference type="RefSeq" id="WP_053417721.1">
    <property type="nucleotide sequence ID" value="NZ_LILB01000005.1"/>
</dbReference>
<dbReference type="SUPFAM" id="SSF55154">
    <property type="entry name" value="CYTH-like phosphatases"/>
    <property type="match status" value="1"/>
</dbReference>
<sequence>MAQQLEIEFKNLLSKEEYEALCTTFAIPNENFHEQANHYFDTADFRLKKVRSGLRIREVQNRFECTLKEPAAGIGLLETTDLLTEEHVNAVLNGATLKADEVDIRLKKLQINPADLQLLGTLFTKRAEIKYNGGLLVFDHSRYLDTDDYELEFEVTNEETGRLIFEEFLAKHSIPIRVADKKIARFMAAVNKKRG</sequence>
<proteinExistence type="predicted"/>
<dbReference type="GeneID" id="301137301"/>
<dbReference type="Pfam" id="PF01928">
    <property type="entry name" value="CYTH"/>
    <property type="match status" value="1"/>
</dbReference>
<organism evidence="2 3">
    <name type="scientific">Viridibacillus arvi</name>
    <dbReference type="NCBI Taxonomy" id="263475"/>
    <lineage>
        <taxon>Bacteria</taxon>
        <taxon>Bacillati</taxon>
        <taxon>Bacillota</taxon>
        <taxon>Bacilli</taxon>
        <taxon>Bacillales</taxon>
        <taxon>Caryophanaceae</taxon>
        <taxon>Viridibacillus</taxon>
    </lineage>
</organism>
<dbReference type="InterPro" id="IPR009195">
    <property type="entry name" value="Uncharacterised_YjbK"/>
</dbReference>
<dbReference type="InterPro" id="IPR023577">
    <property type="entry name" value="CYTH_domain"/>
</dbReference>
<protein>
    <submittedName>
        <fullName evidence="2">Adenylate cyclase</fullName>
    </submittedName>
</protein>
<comment type="caution">
    <text evidence="2">The sequence shown here is derived from an EMBL/GenBank/DDBJ whole genome shotgun (WGS) entry which is preliminary data.</text>
</comment>
<evidence type="ECO:0000313" key="2">
    <source>
        <dbReference type="EMBL" id="KOO49551.1"/>
    </source>
</evidence>
<accession>A0A0M0LF27</accession>
<name>A0A0M0LF27_9BACL</name>
<reference evidence="3" key="1">
    <citation type="submission" date="2015-08" db="EMBL/GenBank/DDBJ databases">
        <title>Fjat-10028 dsm 16317.</title>
        <authorList>
            <person name="Liu B."/>
            <person name="Wang J."/>
            <person name="Zhu Y."/>
            <person name="Liu G."/>
            <person name="Chen Q."/>
            <person name="Chen Z."/>
            <person name="Lan J."/>
            <person name="Che J."/>
            <person name="Ge C."/>
            <person name="Shi H."/>
            <person name="Pan Z."/>
            <person name="Liu X."/>
        </authorList>
    </citation>
    <scope>NUCLEOTIDE SEQUENCE [LARGE SCALE GENOMIC DNA]</scope>
    <source>
        <strain evidence="3">DSM 16317</strain>
    </source>
</reference>
<evidence type="ECO:0000259" key="1">
    <source>
        <dbReference type="PROSITE" id="PS51707"/>
    </source>
</evidence>
<keyword evidence="3" id="KW-1185">Reference proteome</keyword>
<dbReference type="EMBL" id="LILB01000005">
    <property type="protein sequence ID" value="KOO49551.1"/>
    <property type="molecule type" value="Genomic_DNA"/>
</dbReference>
<dbReference type="PIRSF" id="PIRSF012526">
    <property type="entry name" value="CYTH_UCP012526"/>
    <property type="match status" value="1"/>
</dbReference>
<feature type="domain" description="CYTH" evidence="1">
    <location>
        <begin position="4"/>
        <end position="193"/>
    </location>
</feature>
<dbReference type="CDD" id="cd07762">
    <property type="entry name" value="CYTH-like_Pase_1"/>
    <property type="match status" value="1"/>
</dbReference>
<dbReference type="STRING" id="263475.AMD00_14465"/>